<dbReference type="CDD" id="cd11967">
    <property type="entry name" value="SH3_SASH1"/>
    <property type="match status" value="1"/>
</dbReference>
<dbReference type="CDD" id="cd09527">
    <property type="entry name" value="SAM_Samd5"/>
    <property type="match status" value="1"/>
</dbReference>
<feature type="compositionally biased region" description="Low complexity" evidence="8">
    <location>
        <begin position="812"/>
        <end position="822"/>
    </location>
</feature>
<dbReference type="InterPro" id="IPR035720">
    <property type="entry name" value="SASH1_SH3"/>
</dbReference>
<feature type="region of interest" description="Disordered" evidence="8">
    <location>
        <begin position="1147"/>
        <end position="1177"/>
    </location>
</feature>
<dbReference type="InterPro" id="IPR051725">
    <property type="entry name" value="SAM-SH3_domain_protein"/>
</dbReference>
<reference evidence="11 12" key="1">
    <citation type="submission" date="2019-06" db="EMBL/GenBank/DDBJ databases">
        <title>Draft genomes of female and male turbot (Scophthalmus maximus).</title>
        <authorList>
            <person name="Xu H."/>
            <person name="Xu X.-W."/>
            <person name="Shao C."/>
            <person name="Chen S."/>
        </authorList>
    </citation>
    <scope>NUCLEOTIDE SEQUENCE [LARGE SCALE GENOMIC DNA]</scope>
    <source>
        <strain evidence="11">Ysfricsl-2016a</strain>
        <tissue evidence="11">Blood</tissue>
    </source>
</reference>
<evidence type="ECO:0000256" key="5">
    <source>
        <dbReference type="ARBA" id="ARBA00065890"/>
    </source>
</evidence>
<dbReference type="Pfam" id="PF26285">
    <property type="entry name" value="SASH1_Homeodomain"/>
    <property type="match status" value="2"/>
</dbReference>
<dbReference type="Pfam" id="PF00536">
    <property type="entry name" value="SAM_1"/>
    <property type="match status" value="2"/>
</dbReference>
<evidence type="ECO:0000313" key="12">
    <source>
        <dbReference type="Proteomes" id="UP000438429"/>
    </source>
</evidence>
<dbReference type="InterPro" id="IPR021090">
    <property type="entry name" value="SPIDER"/>
</dbReference>
<dbReference type="PANTHER" id="PTHR12301">
    <property type="entry name" value="SAM-DOMAIN, SH3 AND NUCLEAR LOCALIZATION SIGNALS PROTEIN RELATED"/>
    <property type="match status" value="1"/>
</dbReference>
<keyword evidence="4" id="KW-0597">Phosphoprotein</keyword>
<comment type="subcellular location">
    <subcellularLocation>
        <location evidence="1">Cytoplasm</location>
    </subcellularLocation>
</comment>
<evidence type="ECO:0000256" key="3">
    <source>
        <dbReference type="ARBA" id="ARBA00022490"/>
    </source>
</evidence>
<dbReference type="SUPFAM" id="SSF47769">
    <property type="entry name" value="SAM/Pointed domain"/>
    <property type="match status" value="3"/>
</dbReference>
<dbReference type="InterPro" id="IPR013761">
    <property type="entry name" value="SAM/pointed_sf"/>
</dbReference>
<accession>A0A6A4RTC4</accession>
<feature type="domain" description="SAM" evidence="10">
    <location>
        <begin position="1484"/>
        <end position="1528"/>
    </location>
</feature>
<comment type="caution">
    <text evidence="11">The sequence shown here is derived from an EMBL/GenBank/DDBJ whole genome shotgun (WGS) entry which is preliminary data.</text>
</comment>
<dbReference type="Pfam" id="PF07653">
    <property type="entry name" value="SH3_2"/>
    <property type="match status" value="1"/>
</dbReference>
<gene>
    <name evidence="11" type="ORF">F2P81_024197</name>
</gene>
<protein>
    <recommendedName>
        <fullName evidence="6">Sterile alpha motif domain-containing protein 5</fullName>
    </recommendedName>
</protein>
<dbReference type="InterPro" id="IPR001660">
    <property type="entry name" value="SAM"/>
</dbReference>
<evidence type="ECO:0000256" key="4">
    <source>
        <dbReference type="ARBA" id="ARBA00022553"/>
    </source>
</evidence>
<feature type="compositionally biased region" description="Basic and acidic residues" evidence="8">
    <location>
        <begin position="543"/>
        <end position="553"/>
    </location>
</feature>
<dbReference type="EMBL" id="VEVO01000022">
    <property type="protein sequence ID" value="KAF0023567.1"/>
    <property type="molecule type" value="Genomic_DNA"/>
</dbReference>
<feature type="compositionally biased region" description="Polar residues" evidence="8">
    <location>
        <begin position="867"/>
        <end position="879"/>
    </location>
</feature>
<dbReference type="FunFam" id="2.30.30.40:FF:000021">
    <property type="entry name" value="Putative sam and sh3 domain-containing protein 1"/>
    <property type="match status" value="1"/>
</dbReference>
<feature type="region of interest" description="Disordered" evidence="8">
    <location>
        <begin position="1198"/>
        <end position="1376"/>
    </location>
</feature>
<dbReference type="SMART" id="SM00326">
    <property type="entry name" value="SH3"/>
    <property type="match status" value="1"/>
</dbReference>
<feature type="compositionally biased region" description="Basic residues" evidence="8">
    <location>
        <begin position="965"/>
        <end position="975"/>
    </location>
</feature>
<keyword evidence="2 7" id="KW-0728">SH3 domain</keyword>
<evidence type="ECO:0000259" key="10">
    <source>
        <dbReference type="PROSITE" id="PS50105"/>
    </source>
</evidence>
<feature type="compositionally biased region" description="Low complexity" evidence="8">
    <location>
        <begin position="848"/>
        <end position="866"/>
    </location>
</feature>
<dbReference type="InterPro" id="IPR036028">
    <property type="entry name" value="SH3-like_dom_sf"/>
</dbReference>
<dbReference type="InterPro" id="IPR058666">
    <property type="entry name" value="SASH1/NUB1_homeodomain"/>
</dbReference>
<feature type="region of interest" description="Disordered" evidence="8">
    <location>
        <begin position="1041"/>
        <end position="1109"/>
    </location>
</feature>
<dbReference type="PROSITE" id="PS50105">
    <property type="entry name" value="SAM_DOMAIN"/>
    <property type="match status" value="3"/>
</dbReference>
<feature type="region of interest" description="Disordered" evidence="8">
    <location>
        <begin position="961"/>
        <end position="980"/>
    </location>
</feature>
<evidence type="ECO:0000256" key="1">
    <source>
        <dbReference type="ARBA" id="ARBA00004496"/>
    </source>
</evidence>
<dbReference type="Gene3D" id="2.30.30.40">
    <property type="entry name" value="SH3 Domains"/>
    <property type="match status" value="1"/>
</dbReference>
<evidence type="ECO:0000256" key="6">
    <source>
        <dbReference type="ARBA" id="ARBA00073398"/>
    </source>
</evidence>
<dbReference type="FunFam" id="1.10.150.50:FF:000024">
    <property type="entry name" value="Putative sam and sh3 domain-containing protein 1"/>
    <property type="match status" value="1"/>
</dbReference>
<feature type="region of interest" description="Disordered" evidence="8">
    <location>
        <begin position="505"/>
        <end position="553"/>
    </location>
</feature>
<keyword evidence="3" id="KW-0963">Cytoplasm</keyword>
<feature type="compositionally biased region" description="Pro residues" evidence="8">
    <location>
        <begin position="1234"/>
        <end position="1247"/>
    </location>
</feature>
<evidence type="ECO:0000259" key="9">
    <source>
        <dbReference type="PROSITE" id="PS50002"/>
    </source>
</evidence>
<feature type="domain" description="SH3" evidence="9">
    <location>
        <begin position="897"/>
        <end position="958"/>
    </location>
</feature>
<feature type="region of interest" description="Disordered" evidence="8">
    <location>
        <begin position="603"/>
        <end position="622"/>
    </location>
</feature>
<dbReference type="SMART" id="SM00454">
    <property type="entry name" value="SAM"/>
    <property type="match status" value="3"/>
</dbReference>
<evidence type="ECO:0000256" key="8">
    <source>
        <dbReference type="SAM" id="MobiDB-lite"/>
    </source>
</evidence>
<dbReference type="Pfam" id="PF12485">
    <property type="entry name" value="SPIDER"/>
    <property type="match status" value="1"/>
</dbReference>
<name>A0A6A4RTC4_SCOMX</name>
<feature type="domain" description="SAM" evidence="10">
    <location>
        <begin position="976"/>
        <end position="1040"/>
    </location>
</feature>
<feature type="region of interest" description="Disordered" evidence="8">
    <location>
        <begin position="791"/>
        <end position="916"/>
    </location>
</feature>
<feature type="compositionally biased region" description="Low complexity" evidence="8">
    <location>
        <begin position="1317"/>
        <end position="1362"/>
    </location>
</feature>
<feature type="compositionally biased region" description="Polar residues" evidence="8">
    <location>
        <begin position="366"/>
        <end position="386"/>
    </location>
</feature>
<comment type="subunit">
    <text evidence="5">Interacts promiscuously (via SAM domain) with EPHA5, EPHA6, EPHA7, EPHA8, EPHB1, EPHB2, EPHB3 and EPHB4 (via SAM domain) (in vitro).</text>
</comment>
<feature type="compositionally biased region" description="Low complexity" evidence="8">
    <location>
        <begin position="1300"/>
        <end position="1309"/>
    </location>
</feature>
<dbReference type="SUPFAM" id="SSF50044">
    <property type="entry name" value="SH3-domain"/>
    <property type="match status" value="1"/>
</dbReference>
<dbReference type="FunFam" id="1.10.150.50:FF:000055">
    <property type="entry name" value="Sterile alpha motif domain containing 5"/>
    <property type="match status" value="1"/>
</dbReference>
<dbReference type="PROSITE" id="PS50002">
    <property type="entry name" value="SH3"/>
    <property type="match status" value="1"/>
</dbReference>
<dbReference type="Gene3D" id="1.10.150.50">
    <property type="entry name" value="Transcription Factor, Ets-1"/>
    <property type="match status" value="3"/>
</dbReference>
<organism evidence="11 12">
    <name type="scientific">Scophthalmus maximus</name>
    <name type="common">Turbot</name>
    <name type="synonym">Psetta maxima</name>
    <dbReference type="NCBI Taxonomy" id="52904"/>
    <lineage>
        <taxon>Eukaryota</taxon>
        <taxon>Metazoa</taxon>
        <taxon>Chordata</taxon>
        <taxon>Craniata</taxon>
        <taxon>Vertebrata</taxon>
        <taxon>Euteleostomi</taxon>
        <taxon>Actinopterygii</taxon>
        <taxon>Neopterygii</taxon>
        <taxon>Teleostei</taxon>
        <taxon>Neoteleostei</taxon>
        <taxon>Acanthomorphata</taxon>
        <taxon>Carangaria</taxon>
        <taxon>Pleuronectiformes</taxon>
        <taxon>Pleuronectoidei</taxon>
        <taxon>Scophthalmidae</taxon>
        <taxon>Scophthalmus</taxon>
    </lineage>
</organism>
<dbReference type="InterPro" id="IPR001452">
    <property type="entry name" value="SH3_domain"/>
</dbReference>
<feature type="region of interest" description="Disordered" evidence="8">
    <location>
        <begin position="471"/>
        <end position="493"/>
    </location>
</feature>
<evidence type="ECO:0000313" key="11">
    <source>
        <dbReference type="EMBL" id="KAF0023567.1"/>
    </source>
</evidence>
<sequence length="1613" mass="179452">MTSNGPVIVYEWLKTLQLAQYVESFVDNGYDDLEVCKQIGDPDLDAIGVYIPHHRQRIHEAVRRLKEDAKETASALYFTLEPMPPAAEVYTSHMVDQYESRLRGSKSWTEHNSERVGRTGGYMGAQRNLTLGNRRELVVYPKLKLKIMIRDKLIRDGINLARPPYSDKDGSLGNIDDLAQEYSEYYNTCFSDVSDRMEELRKRRVSYFLFSTGCYKSFHFSHTVNLSGKGVGRSQSKLALEKQDPSSTSLQLRNEIQESLGFSSEVSTPETDRKYVFIFFPPLYNHCKWDNKKKNKSFWQNFRKSPHKPVMRQTSKGEDIGYVASEITMSDEERIQLMMMVKEKMITVEEALARLKEYERSKQSCSTDSAEWTDGSATNLNQSSNCESREQSDDEQSEDSVKFKRLHKLVNSTRRVRKKLIKVEEGKKHGSEDFLNLEAPPTCEDNTALYTGVLKKPPLPQEASLPSLTQDQLSLDGDTDSLTTSPSSSSLDTWSGHKLVKTFSKSSSNHGLIRPPKRTPVGSGGVGDSGSSFSELDGCGLDEEGKLSRSTTDSEMRKALSSISHGVSNNEALYAFYGLTKPRPKPHPQSRLLISLDDGPHGSLKHQTANRHHGSWTHRKPDPNYAYSTKHLLYQRSRNAKTPVSPLSVTPSSPARCDVAKSKGFGSGAGGWVFPSRRLRGRTAVSELNITYVVERSLYGHLNWAQLVRPVTLSRAERRCLLEEDREADRKWAASVDRCTKRVLLRIQQKSRTCSFGGFDLTNRSLHVVNAGSEANEAIYREVVKSPTTSRISLGKKVKSVKETMRKRMSKKYSSSLSEQSSPDGAPGSPQSPQPDTDSLEKPKLKAGGSVESLRSSLSGQSSMSGQTVSTTDSSASNRESVKSEDGDDEEPPYRGPFCGRARVHTDFTPSPYDSDSLKLKRGDVIDIISKPPMGTWMGLLNNKVGTFKFIYVDVLSEEEEKPKRPVRRRRKGRPPKPASVEDLLERINLKEHMPTFLFNGYEDLDTFKLLEEEDLDELNIRDPQHRAVLLTAVELLQEYDSSSDPERSGLSGSQEKLLSEGRGLVGDSPRDSGCYESNENLENGKSRKTSRSSRSSAGIQSPDYPTLPMTLSTEALQQNSKNQRTKFPKSFFIKPSLKGFNLLRKAQRRSPIPASRSCEDLDGPQQPTGPWKRSHSLGDLHWEQTYEQKEVLVVAVEPTKSDSSSSTKVCRDEGTPAQNGPPAVSPKGRAERPPIPSQLPLRPPCPITQSPTRPEPLSSPTPSPPGSSGERVIRTHPKKPPVPPPVPAKKSRERLANGLRHLPLSLPSSPSPTPSPTHSLTRSHPSSPVTRSSCSSPSAPALPAKSPSTPASPCATSSAFSMGEESGTPPAVQPPWLSDLGGKVAVARKLSHTKMSCDLLTLLEQRLEAEGIDLTEEPYSDKHGRCGIPQPLVQRYSEDLEQPVKDVASTMDQLRVKELRKQHRMAIPSGGLTEMCRKPLTSGNISTVPDWLTSIGLPMYATSLAAAGIDTLSRVALLTESSVREAGNSVSVRTSNPLKTYNECDVQLRYEYKSYRKLCFTPVTTISFHSNRHIPRVPQDFLSCLTSLTERLEETKLQFRLSQSELNRRLIP</sequence>
<dbReference type="PANTHER" id="PTHR12301:SF3">
    <property type="entry name" value="SAM AND SH3 DOMAIN-CONTAINING PROTEIN 1"/>
    <property type="match status" value="1"/>
</dbReference>
<evidence type="ECO:0000256" key="7">
    <source>
        <dbReference type="PROSITE-ProRule" id="PRU00192"/>
    </source>
</evidence>
<evidence type="ECO:0000256" key="2">
    <source>
        <dbReference type="ARBA" id="ARBA00022443"/>
    </source>
</evidence>
<feature type="compositionally biased region" description="Pro residues" evidence="8">
    <location>
        <begin position="1254"/>
        <end position="1266"/>
    </location>
</feature>
<dbReference type="Proteomes" id="UP000438429">
    <property type="component" value="Unassembled WGS sequence"/>
</dbReference>
<feature type="region of interest" description="Disordered" evidence="8">
    <location>
        <begin position="366"/>
        <end position="400"/>
    </location>
</feature>
<feature type="compositionally biased region" description="Basic residues" evidence="8">
    <location>
        <begin position="608"/>
        <end position="618"/>
    </location>
</feature>
<feature type="domain" description="SAM" evidence="10">
    <location>
        <begin position="9"/>
        <end position="68"/>
    </location>
</feature>
<dbReference type="GO" id="GO:0005737">
    <property type="term" value="C:cytoplasm"/>
    <property type="evidence" value="ECO:0007669"/>
    <property type="project" value="UniProtKB-SubCell"/>
</dbReference>
<proteinExistence type="predicted"/>